<dbReference type="OrthoDB" id="4255520at2"/>
<evidence type="ECO:0000313" key="1">
    <source>
        <dbReference type="EMBL" id="AQU65674.1"/>
    </source>
</evidence>
<dbReference type="Proteomes" id="UP000189677">
    <property type="component" value="Chromosome"/>
</dbReference>
<accession>A0A1U9QN24</accession>
<proteinExistence type="predicted"/>
<name>A0A1U9QN24_STRNV</name>
<keyword evidence="2" id="KW-1185">Reference proteome</keyword>
<sequence>MEREVLAVVLPPCGGGRRVWVDGRDAGRARRPADVAELLRRAGIDPARMTDTGTVEWRGGGPQSWR</sequence>
<reference evidence="1 2" key="1">
    <citation type="submission" date="2016-11" db="EMBL/GenBank/DDBJ databases">
        <title>Complete genome sequence of Streptomyces niveus SCSIO 3406.</title>
        <authorList>
            <person name="Zhu Q."/>
            <person name="Cheng W."/>
            <person name="Song Y."/>
            <person name="Li Q."/>
            <person name="Ju J."/>
        </authorList>
    </citation>
    <scope>NUCLEOTIDE SEQUENCE [LARGE SCALE GENOMIC DNA]</scope>
    <source>
        <strain evidence="1 2">SCSIO 3406</strain>
    </source>
</reference>
<dbReference type="RefSeq" id="WP_078074199.1">
    <property type="nucleotide sequence ID" value="NZ_CP018047.1"/>
</dbReference>
<dbReference type="AlphaFoldDB" id="A0A1U9QN24"/>
<protein>
    <submittedName>
        <fullName evidence="1">Uncharacterized protein</fullName>
    </submittedName>
</protein>
<evidence type="ECO:0000313" key="2">
    <source>
        <dbReference type="Proteomes" id="UP000189677"/>
    </source>
</evidence>
<dbReference type="EMBL" id="CP018047">
    <property type="protein sequence ID" value="AQU65674.1"/>
    <property type="molecule type" value="Genomic_DNA"/>
</dbReference>
<organism evidence="1 2">
    <name type="scientific">Streptomyces niveus</name>
    <name type="common">Streptomyces spheroides</name>
    <dbReference type="NCBI Taxonomy" id="193462"/>
    <lineage>
        <taxon>Bacteria</taxon>
        <taxon>Bacillati</taxon>
        <taxon>Actinomycetota</taxon>
        <taxon>Actinomycetes</taxon>
        <taxon>Kitasatosporales</taxon>
        <taxon>Streptomycetaceae</taxon>
        <taxon>Streptomyces</taxon>
    </lineage>
</organism>
<gene>
    <name evidence="1" type="ORF">BBN63_04875</name>
</gene>
<dbReference type="KEGG" id="snw:BBN63_04875"/>